<keyword evidence="9" id="KW-0418">Kinase</keyword>
<dbReference type="eggNOG" id="KOG4066">
    <property type="taxonomic scope" value="Eukaryota"/>
</dbReference>
<dbReference type="Gene3D" id="3.30.2380.10">
    <property type="entry name" value="CGI121/TPRKB"/>
    <property type="match status" value="1"/>
</dbReference>
<sequence length="195" mass="20753">MSAFQIPIEHLPPGYAVYGALYKDTTNAAFLQSQLLARNPEFEYALIDASTLLSSAHVLAAVFKAVWAAYKNALKTPNVHSETVLGLSPSFNIAEAYRRYGIGPESRNVVVIKIITDASKTLAAVEQHVAQKVQGTPVPLTDDAVAACTDVGKVKKYYKLNGVASLAGGPKSQAAPEKLREAEVLALGAMALRGL</sequence>
<dbReference type="GO" id="GO:0002949">
    <property type="term" value="P:tRNA threonylcarbamoyladenosine modification"/>
    <property type="evidence" value="ECO:0007669"/>
    <property type="project" value="TreeGrafter"/>
</dbReference>
<comment type="similarity">
    <text evidence="2 8">Belongs to the CGI121/TPRKB family.</text>
</comment>
<gene>
    <name evidence="9" type="ORF">F503_07600</name>
</gene>
<dbReference type="GO" id="GO:0005829">
    <property type="term" value="C:cytosol"/>
    <property type="evidence" value="ECO:0007669"/>
    <property type="project" value="TreeGrafter"/>
</dbReference>
<evidence type="ECO:0000256" key="8">
    <source>
        <dbReference type="RuleBase" id="RU004398"/>
    </source>
</evidence>
<reference evidence="9 10" key="1">
    <citation type="journal article" date="2013" name="BMC Genomics">
        <title>The genome and transcriptome of the pine saprophyte Ophiostoma piceae, and a comparison with the bark beetle-associated pine pathogen Grosmannia clavigera.</title>
        <authorList>
            <person name="Haridas S."/>
            <person name="Wang Y."/>
            <person name="Lim L."/>
            <person name="Massoumi Alamouti S."/>
            <person name="Jackman S."/>
            <person name="Docking R."/>
            <person name="Robertson G."/>
            <person name="Birol I."/>
            <person name="Bohlmann J."/>
            <person name="Breuil C."/>
        </authorList>
    </citation>
    <scope>NUCLEOTIDE SEQUENCE [LARGE SCALE GENOMIC DNA]</scope>
    <source>
        <strain evidence="9 10">UAMH 11346</strain>
    </source>
</reference>
<dbReference type="HOGENOM" id="CLU_065847_1_0_1"/>
<dbReference type="OMA" id="DANPHFD"/>
<comment type="function">
    <text evidence="7">Component of the EKC/KEOPS complex that is required for the formation of a threonylcarbamoyl group on adenosine at position 37 (t(6)A37) in tRNAs that read codons beginning with adenine. The complex is probably involved in the transfer of the threonylcarbamoyl moiety of threonylcarbamoyl-AMP (TC-AMP) to the N6 group of A37. CGI121 acts as an allosteric effector that regulates the t(6)A activity of the complex. The EKC/KEOPS complex also promotes both telomere uncapping and telomere elongation. The complex is required for efficient recruitment of transcriptional coactivators. CGI121 is not required for tRNA modification.</text>
</comment>
<name>S3C8J8_OPHP1</name>
<evidence type="ECO:0000256" key="7">
    <source>
        <dbReference type="ARBA" id="ARBA00025043"/>
    </source>
</evidence>
<dbReference type="PANTHER" id="PTHR15840:SF10">
    <property type="entry name" value="EKC_KEOPS COMPLEX SUBUNIT TPRKB"/>
    <property type="match status" value="1"/>
</dbReference>
<dbReference type="GO" id="GO:0000408">
    <property type="term" value="C:EKC/KEOPS complex"/>
    <property type="evidence" value="ECO:0007669"/>
    <property type="project" value="TreeGrafter"/>
</dbReference>
<keyword evidence="9" id="KW-0808">Transferase</keyword>
<protein>
    <recommendedName>
        <fullName evidence="4">EKC/KEOPS complex subunit CGI121</fullName>
    </recommendedName>
    <alternativeName>
        <fullName evidence="3">EKC/KEOPS complex subunit cgi121</fullName>
    </alternativeName>
</protein>
<dbReference type="EMBL" id="KE148147">
    <property type="protein sequence ID" value="EPE09824.1"/>
    <property type="molecule type" value="Genomic_DNA"/>
</dbReference>
<dbReference type="Proteomes" id="UP000016923">
    <property type="component" value="Unassembled WGS sequence"/>
</dbReference>
<evidence type="ECO:0000256" key="3">
    <source>
        <dbReference type="ARBA" id="ARBA00015316"/>
    </source>
</evidence>
<accession>S3C8J8</accession>
<dbReference type="GO" id="GO:0005634">
    <property type="term" value="C:nucleus"/>
    <property type="evidence" value="ECO:0007669"/>
    <property type="project" value="UniProtKB-SubCell"/>
</dbReference>
<keyword evidence="6 8" id="KW-0539">Nucleus</keyword>
<evidence type="ECO:0000256" key="6">
    <source>
        <dbReference type="ARBA" id="ARBA00023242"/>
    </source>
</evidence>
<evidence type="ECO:0000256" key="2">
    <source>
        <dbReference type="ARBA" id="ARBA00005546"/>
    </source>
</evidence>
<keyword evidence="5" id="KW-0819">tRNA processing</keyword>
<dbReference type="STRING" id="1262450.S3C8J8"/>
<dbReference type="AlphaFoldDB" id="S3C8J8"/>
<dbReference type="VEuPathDB" id="FungiDB:F503_07600"/>
<dbReference type="PANTHER" id="PTHR15840">
    <property type="entry name" value="CGI-121 FAMILY MEMBER"/>
    <property type="match status" value="1"/>
</dbReference>
<dbReference type="GO" id="GO:0016301">
    <property type="term" value="F:kinase activity"/>
    <property type="evidence" value="ECO:0007669"/>
    <property type="project" value="UniProtKB-KW"/>
</dbReference>
<evidence type="ECO:0000256" key="4">
    <source>
        <dbReference type="ARBA" id="ARBA00016009"/>
    </source>
</evidence>
<evidence type="ECO:0000256" key="1">
    <source>
        <dbReference type="ARBA" id="ARBA00004123"/>
    </source>
</evidence>
<organism evidence="9 10">
    <name type="scientific">Ophiostoma piceae (strain UAMH 11346)</name>
    <name type="common">Sap stain fungus</name>
    <dbReference type="NCBI Taxonomy" id="1262450"/>
    <lineage>
        <taxon>Eukaryota</taxon>
        <taxon>Fungi</taxon>
        <taxon>Dikarya</taxon>
        <taxon>Ascomycota</taxon>
        <taxon>Pezizomycotina</taxon>
        <taxon>Sordariomycetes</taxon>
        <taxon>Sordariomycetidae</taxon>
        <taxon>Ophiostomatales</taxon>
        <taxon>Ophiostomataceae</taxon>
        <taxon>Ophiostoma</taxon>
    </lineage>
</organism>
<evidence type="ECO:0000256" key="5">
    <source>
        <dbReference type="ARBA" id="ARBA00022694"/>
    </source>
</evidence>
<evidence type="ECO:0000313" key="10">
    <source>
        <dbReference type="Proteomes" id="UP000016923"/>
    </source>
</evidence>
<comment type="subcellular location">
    <subcellularLocation>
        <location evidence="1">Nucleus</location>
    </subcellularLocation>
</comment>
<dbReference type="InterPro" id="IPR036504">
    <property type="entry name" value="CGI121/TPRKB_sf"/>
</dbReference>
<proteinExistence type="inferred from homology"/>
<keyword evidence="10" id="KW-1185">Reference proteome</keyword>
<dbReference type="InterPro" id="IPR013926">
    <property type="entry name" value="CGI121/TPRKB"/>
</dbReference>
<dbReference type="OrthoDB" id="329139at2759"/>
<dbReference type="Pfam" id="PF08617">
    <property type="entry name" value="CGI-121"/>
    <property type="match status" value="1"/>
</dbReference>
<dbReference type="SUPFAM" id="SSF143870">
    <property type="entry name" value="PF0523-like"/>
    <property type="match status" value="1"/>
</dbReference>
<evidence type="ECO:0000313" key="9">
    <source>
        <dbReference type="EMBL" id="EPE09824.1"/>
    </source>
</evidence>